<dbReference type="PRINTS" id="PR00111">
    <property type="entry name" value="ABHYDROLASE"/>
</dbReference>
<dbReference type="GO" id="GO:0016787">
    <property type="term" value="F:hydrolase activity"/>
    <property type="evidence" value="ECO:0007669"/>
    <property type="project" value="UniProtKB-KW"/>
</dbReference>
<evidence type="ECO:0000313" key="2">
    <source>
        <dbReference type="EMBL" id="GAA5192256.1"/>
    </source>
</evidence>
<comment type="caution">
    <text evidence="2">The sequence shown here is derived from an EMBL/GenBank/DDBJ whole genome shotgun (WGS) entry which is preliminary data.</text>
</comment>
<dbReference type="PANTHER" id="PTHR43433">
    <property type="entry name" value="HYDROLASE, ALPHA/BETA FOLD FAMILY PROTEIN"/>
    <property type="match status" value="1"/>
</dbReference>
<dbReference type="EMBL" id="BAABJQ010000017">
    <property type="protein sequence ID" value="GAA5192256.1"/>
    <property type="molecule type" value="Genomic_DNA"/>
</dbReference>
<gene>
    <name evidence="2" type="ORF">GCM10023322_51470</name>
</gene>
<dbReference type="InterPro" id="IPR050471">
    <property type="entry name" value="AB_hydrolase"/>
</dbReference>
<sequence>MDQSQPKVPDRSEQVDQIPTVLIPGLLCSPLLYAEQLPDLWRLGPVTLANHCHAGDLTELARSILAGSPPRFTLVGLSMGGYLAFEIMRQAAHRVDRLALLDTTARADSPERRARRHDQLRRVGTGQFHAVVDELYDGWVHPARVADAQLRQLVRQMADETGPDAFGRQQAAIMNRPDSRDGLAAIDCPTLVLVGAQDTVTPVEQARELADAIPDARLAVIPDCGHLSTLERPAAATRALIDWLTP</sequence>
<dbReference type="Proteomes" id="UP001501570">
    <property type="component" value="Unassembled WGS sequence"/>
</dbReference>
<organism evidence="2 3">
    <name type="scientific">Rugosimonospora acidiphila</name>
    <dbReference type="NCBI Taxonomy" id="556531"/>
    <lineage>
        <taxon>Bacteria</taxon>
        <taxon>Bacillati</taxon>
        <taxon>Actinomycetota</taxon>
        <taxon>Actinomycetes</taxon>
        <taxon>Micromonosporales</taxon>
        <taxon>Micromonosporaceae</taxon>
        <taxon>Rugosimonospora</taxon>
    </lineage>
</organism>
<evidence type="ECO:0000259" key="1">
    <source>
        <dbReference type="Pfam" id="PF12697"/>
    </source>
</evidence>
<dbReference type="Gene3D" id="3.40.50.1820">
    <property type="entry name" value="alpha/beta hydrolase"/>
    <property type="match status" value="1"/>
</dbReference>
<dbReference type="RefSeq" id="WP_345633771.1">
    <property type="nucleotide sequence ID" value="NZ_BAABJQ010000017.1"/>
</dbReference>
<dbReference type="PANTHER" id="PTHR43433:SF4">
    <property type="entry name" value="NON-HEME CHLOROPEROXIDASE-RELATED"/>
    <property type="match status" value="1"/>
</dbReference>
<evidence type="ECO:0000313" key="3">
    <source>
        <dbReference type="Proteomes" id="UP001501570"/>
    </source>
</evidence>
<keyword evidence="2" id="KW-0378">Hydrolase</keyword>
<dbReference type="SUPFAM" id="SSF53474">
    <property type="entry name" value="alpha/beta-Hydrolases"/>
    <property type="match status" value="1"/>
</dbReference>
<feature type="domain" description="AB hydrolase-1" evidence="1">
    <location>
        <begin position="38"/>
        <end position="236"/>
    </location>
</feature>
<keyword evidence="3" id="KW-1185">Reference proteome</keyword>
<name>A0ABP9S725_9ACTN</name>
<dbReference type="InterPro" id="IPR000073">
    <property type="entry name" value="AB_hydrolase_1"/>
</dbReference>
<accession>A0ABP9S725</accession>
<protein>
    <submittedName>
        <fullName evidence="2">Alpha/beta hydrolase</fullName>
    </submittedName>
</protein>
<dbReference type="InterPro" id="IPR029058">
    <property type="entry name" value="AB_hydrolase_fold"/>
</dbReference>
<proteinExistence type="predicted"/>
<reference evidence="3" key="1">
    <citation type="journal article" date="2019" name="Int. J. Syst. Evol. Microbiol.">
        <title>The Global Catalogue of Microorganisms (GCM) 10K type strain sequencing project: providing services to taxonomists for standard genome sequencing and annotation.</title>
        <authorList>
            <consortium name="The Broad Institute Genomics Platform"/>
            <consortium name="The Broad Institute Genome Sequencing Center for Infectious Disease"/>
            <person name="Wu L."/>
            <person name="Ma J."/>
        </authorList>
    </citation>
    <scope>NUCLEOTIDE SEQUENCE [LARGE SCALE GENOMIC DNA]</scope>
    <source>
        <strain evidence="3">JCM 18304</strain>
    </source>
</reference>
<dbReference type="Pfam" id="PF12697">
    <property type="entry name" value="Abhydrolase_6"/>
    <property type="match status" value="1"/>
</dbReference>